<accession>A0A8H7T7T6</accession>
<dbReference type="PANTHER" id="PTHR12001:SF72">
    <property type="entry name" value="THIJ_PFPI FAMILY PROTEIN (AFU_ORTHOLOGUE AFUA_3G01210)-RELATED"/>
    <property type="match status" value="1"/>
</dbReference>
<dbReference type="InterPro" id="IPR033749">
    <property type="entry name" value="Polyprenyl_synt_CS"/>
</dbReference>
<dbReference type="InterPro" id="IPR008949">
    <property type="entry name" value="Isoprenoid_synthase_dom_sf"/>
</dbReference>
<dbReference type="Gene3D" id="1.10.600.10">
    <property type="entry name" value="Farnesyl Diphosphate Synthase"/>
    <property type="match status" value="2"/>
</dbReference>
<name>A0A8H7T7T6_9HELO</name>
<evidence type="ECO:0000256" key="1">
    <source>
        <dbReference type="ARBA" id="ARBA00022679"/>
    </source>
</evidence>
<keyword evidence="1" id="KW-0808">Transferase</keyword>
<reference evidence="5" key="1">
    <citation type="submission" date="2021-02" db="EMBL/GenBank/DDBJ databases">
        <title>Genome sequence Cadophora malorum strain M34.</title>
        <authorList>
            <person name="Stefanovic E."/>
            <person name="Vu D."/>
            <person name="Scully C."/>
            <person name="Dijksterhuis J."/>
            <person name="Roader J."/>
            <person name="Houbraken J."/>
        </authorList>
    </citation>
    <scope>NUCLEOTIDE SEQUENCE</scope>
    <source>
        <strain evidence="5">M34</strain>
    </source>
</reference>
<keyword evidence="2" id="KW-0479">Metal-binding</keyword>
<dbReference type="Proteomes" id="UP000664132">
    <property type="component" value="Unassembled WGS sequence"/>
</dbReference>
<evidence type="ECO:0008006" key="7">
    <source>
        <dbReference type="Google" id="ProtNLM"/>
    </source>
</evidence>
<dbReference type="GO" id="GO:0043386">
    <property type="term" value="P:mycotoxin biosynthetic process"/>
    <property type="evidence" value="ECO:0007669"/>
    <property type="project" value="UniProtKB-ARBA"/>
</dbReference>
<dbReference type="PANTHER" id="PTHR12001">
    <property type="entry name" value="GERANYLGERANYL PYROPHOSPHATE SYNTHASE"/>
    <property type="match status" value="1"/>
</dbReference>
<dbReference type="GO" id="GO:0008299">
    <property type="term" value="P:isoprenoid biosynthetic process"/>
    <property type="evidence" value="ECO:0007669"/>
    <property type="project" value="InterPro"/>
</dbReference>
<feature type="compositionally biased region" description="Low complexity" evidence="4">
    <location>
        <begin position="312"/>
        <end position="323"/>
    </location>
</feature>
<keyword evidence="6" id="KW-1185">Reference proteome</keyword>
<dbReference type="SUPFAM" id="SSF48576">
    <property type="entry name" value="Terpenoid synthases"/>
    <property type="match status" value="2"/>
</dbReference>
<protein>
    <recommendedName>
        <fullName evidence="7">Geranylgeranyl pyrophosphate synthase</fullName>
    </recommendedName>
</protein>
<evidence type="ECO:0000256" key="2">
    <source>
        <dbReference type="ARBA" id="ARBA00022723"/>
    </source>
</evidence>
<evidence type="ECO:0000313" key="6">
    <source>
        <dbReference type="Proteomes" id="UP000664132"/>
    </source>
</evidence>
<evidence type="ECO:0000256" key="4">
    <source>
        <dbReference type="SAM" id="MobiDB-lite"/>
    </source>
</evidence>
<dbReference type="PROSITE" id="PS00444">
    <property type="entry name" value="POLYPRENYL_SYNTHASE_2"/>
    <property type="match status" value="1"/>
</dbReference>
<organism evidence="5 6">
    <name type="scientific">Cadophora malorum</name>
    <dbReference type="NCBI Taxonomy" id="108018"/>
    <lineage>
        <taxon>Eukaryota</taxon>
        <taxon>Fungi</taxon>
        <taxon>Dikarya</taxon>
        <taxon>Ascomycota</taxon>
        <taxon>Pezizomycotina</taxon>
        <taxon>Leotiomycetes</taxon>
        <taxon>Helotiales</taxon>
        <taxon>Ploettnerulaceae</taxon>
        <taxon>Cadophora</taxon>
    </lineage>
</organism>
<feature type="region of interest" description="Disordered" evidence="4">
    <location>
        <begin position="298"/>
        <end position="342"/>
    </location>
</feature>
<dbReference type="GO" id="GO:0046872">
    <property type="term" value="F:metal ion binding"/>
    <property type="evidence" value="ECO:0007669"/>
    <property type="project" value="UniProtKB-KW"/>
</dbReference>
<gene>
    <name evidence="5" type="ORF">IFR04_012933</name>
</gene>
<proteinExistence type="predicted"/>
<keyword evidence="3" id="KW-0460">Magnesium</keyword>
<evidence type="ECO:0000313" key="5">
    <source>
        <dbReference type="EMBL" id="KAG4413918.1"/>
    </source>
</evidence>
<sequence>MDEVWKYSIPVDENVARGTGCFTTLPIRIHSRDDIANQATIKSVTDWGESMKDGWDKKSGSALCSVGNWCSFIFPEALPERLGVIAYLANLGNIHDDACEEMSSEMAVAAHSELSQALDINSKDNMDGGSKTAKLKAMVSQCLLDCVNHDRNLGLKMLESYRTKWLDVMEHPDIHQVQNIEDYLVFRNLNGGMEPFWLMCQFGMAINLTDEELHSVRHVFVPAESALVMTNDYWSWDREYFLSKRAHAAKMVNSIDLYMRTEGLTVEKARDKVRTSIVAYEQENFDESYVEGHVIHEESTNTTSNKRKPSDAHSSSSGFSTDSNFTHDGSLELKTPRTSISESSIPRLDDALWKKPSATAILEPINYINSLPSKGVRTMLIEALDQWLEVPPTSLRIIKEIVDQLHNASLILDDIEDDSPLRRMNPAVHTMFGQSQSINSANFMFVCAVKKSRELANASAVDILLDELECLYLGQSWDLFYKVNLCCPSEREYLTMVDNKTGVMFRLLTRLMQGENAKDNIDFSRLTLLFGRYFQIRDDYMNIASSEYSDQKGFCEDLDEGKISYPLVHCLQDNPVLRGRILGIFRQKSISTNQGQALLPLQTKMYILKEIKTSGAMEKTLSTLKELEEDLVSEIGILEASSGMENPMLRLLLSILTIS</sequence>
<dbReference type="Pfam" id="PF00348">
    <property type="entry name" value="polyprenyl_synt"/>
    <property type="match status" value="1"/>
</dbReference>
<dbReference type="OrthoDB" id="6921389at2759"/>
<evidence type="ECO:0000256" key="3">
    <source>
        <dbReference type="ARBA" id="ARBA00022842"/>
    </source>
</evidence>
<comment type="caution">
    <text evidence="5">The sequence shown here is derived from an EMBL/GenBank/DDBJ whole genome shotgun (WGS) entry which is preliminary data.</text>
</comment>
<dbReference type="GO" id="GO:0046165">
    <property type="term" value="P:alcohol biosynthetic process"/>
    <property type="evidence" value="ECO:0007669"/>
    <property type="project" value="UniProtKB-ARBA"/>
</dbReference>
<dbReference type="Pfam" id="PF19086">
    <property type="entry name" value="Terpene_syn_C_2"/>
    <property type="match status" value="1"/>
</dbReference>
<dbReference type="AlphaFoldDB" id="A0A8H7T7T6"/>
<dbReference type="GO" id="GO:0004659">
    <property type="term" value="F:prenyltransferase activity"/>
    <property type="evidence" value="ECO:0007669"/>
    <property type="project" value="InterPro"/>
</dbReference>
<dbReference type="InterPro" id="IPR000092">
    <property type="entry name" value="Polyprenyl_synt"/>
</dbReference>
<dbReference type="EMBL" id="JAFJYH010000289">
    <property type="protein sequence ID" value="KAG4413918.1"/>
    <property type="molecule type" value="Genomic_DNA"/>
</dbReference>